<feature type="compositionally biased region" description="Basic and acidic residues" evidence="1">
    <location>
        <begin position="222"/>
        <end position="234"/>
    </location>
</feature>
<organism evidence="2 3">
    <name type="scientific">Liquidambar formosana</name>
    <name type="common">Formosan gum</name>
    <dbReference type="NCBI Taxonomy" id="63359"/>
    <lineage>
        <taxon>Eukaryota</taxon>
        <taxon>Viridiplantae</taxon>
        <taxon>Streptophyta</taxon>
        <taxon>Embryophyta</taxon>
        <taxon>Tracheophyta</taxon>
        <taxon>Spermatophyta</taxon>
        <taxon>Magnoliopsida</taxon>
        <taxon>eudicotyledons</taxon>
        <taxon>Gunneridae</taxon>
        <taxon>Pentapetalae</taxon>
        <taxon>Saxifragales</taxon>
        <taxon>Altingiaceae</taxon>
        <taxon>Liquidambar</taxon>
    </lineage>
</organism>
<name>A0AAP0NGX4_LIQFO</name>
<feature type="compositionally biased region" description="Polar residues" evidence="1">
    <location>
        <begin position="256"/>
        <end position="267"/>
    </location>
</feature>
<feature type="compositionally biased region" description="Basic and acidic residues" evidence="1">
    <location>
        <begin position="294"/>
        <end position="310"/>
    </location>
</feature>
<evidence type="ECO:0000256" key="1">
    <source>
        <dbReference type="SAM" id="MobiDB-lite"/>
    </source>
</evidence>
<feature type="compositionally biased region" description="Basic and acidic residues" evidence="1">
    <location>
        <begin position="184"/>
        <end position="207"/>
    </location>
</feature>
<protein>
    <submittedName>
        <fullName evidence="2">Uncharacterized protein</fullName>
    </submittedName>
</protein>
<reference evidence="2 3" key="1">
    <citation type="journal article" date="2024" name="Plant J.">
        <title>Genome sequences and population genomics reveal climatic adaptation and genomic divergence between two closely related sweetgum species.</title>
        <authorList>
            <person name="Xu W.Q."/>
            <person name="Ren C.Q."/>
            <person name="Zhang X.Y."/>
            <person name="Comes H.P."/>
            <person name="Liu X.H."/>
            <person name="Li Y.G."/>
            <person name="Kettle C.J."/>
            <person name="Jalonen R."/>
            <person name="Gaisberger H."/>
            <person name="Ma Y.Z."/>
            <person name="Qiu Y.X."/>
        </authorList>
    </citation>
    <scope>NUCLEOTIDE SEQUENCE [LARGE SCALE GENOMIC DNA]</scope>
    <source>
        <strain evidence="2">Hangzhou</strain>
    </source>
</reference>
<accession>A0AAP0NGX4</accession>
<feature type="compositionally biased region" description="Polar residues" evidence="1">
    <location>
        <begin position="162"/>
        <end position="178"/>
    </location>
</feature>
<dbReference type="Proteomes" id="UP001415857">
    <property type="component" value="Unassembled WGS sequence"/>
</dbReference>
<evidence type="ECO:0000313" key="2">
    <source>
        <dbReference type="EMBL" id="KAK9271625.1"/>
    </source>
</evidence>
<evidence type="ECO:0000313" key="3">
    <source>
        <dbReference type="Proteomes" id="UP001415857"/>
    </source>
</evidence>
<dbReference type="EMBL" id="JBBPBK010000013">
    <property type="protein sequence ID" value="KAK9271625.1"/>
    <property type="molecule type" value="Genomic_DNA"/>
</dbReference>
<comment type="caution">
    <text evidence="2">The sequence shown here is derived from an EMBL/GenBank/DDBJ whole genome shotgun (WGS) entry which is preliminary data.</text>
</comment>
<keyword evidence="3" id="KW-1185">Reference proteome</keyword>
<feature type="region of interest" description="Disordered" evidence="1">
    <location>
        <begin position="1"/>
        <end position="70"/>
    </location>
</feature>
<feature type="compositionally biased region" description="Basic and acidic residues" evidence="1">
    <location>
        <begin position="48"/>
        <end position="70"/>
    </location>
</feature>
<feature type="compositionally biased region" description="Basic and acidic residues" evidence="1">
    <location>
        <begin position="86"/>
        <end position="145"/>
    </location>
</feature>
<dbReference type="AlphaFoldDB" id="A0AAP0NGX4"/>
<feature type="region of interest" description="Disordered" evidence="1">
    <location>
        <begin position="86"/>
        <end position="207"/>
    </location>
</feature>
<proteinExistence type="predicted"/>
<gene>
    <name evidence="2" type="ORF">L1049_001988</name>
</gene>
<sequence>MCLQKGEKPEIFNEFSEIGSEDVVKENSEEVEDQTEIPEKTTQADSPMSEKGKDDENPEQKVDGSFIKHEESKQIKIEGLVMTEASARENRNEDEFTVIEAEKEINNTEISKADEHRRNETSIHKEDPEQSFLQHDDPKEEKLERSLNVNSEMTEVAAPSENVETITCVQEGSSINNLEESFEEKEKEDKPTDTNEISEHGILREKNFQPIDLNEKIESAEIEIPEKNVNDSHVKHSLGGETEPMECEKHDKVSKFQPQEVNEANEASTEEVKQIEEASEGCKSTERTALGHTSTEEAATKELISSEKDAEELQKIYGLDSEEKSEVEECWREH</sequence>
<feature type="compositionally biased region" description="Basic and acidic residues" evidence="1">
    <location>
        <begin position="1"/>
        <end position="11"/>
    </location>
</feature>
<feature type="region of interest" description="Disordered" evidence="1">
    <location>
        <begin position="222"/>
        <end position="310"/>
    </location>
</feature>